<dbReference type="AlphaFoldDB" id="A0AAQ3QBM8"/>
<sequence>MRKAPLYLLLTLVFLVLATGWFSPPVVGARQLAVASKRYQVEISHLDWSYWLEISASQAEISATSTPPINYNSTSQCTH</sequence>
<dbReference type="EMBL" id="CP136894">
    <property type="protein sequence ID" value="WOL06771.1"/>
    <property type="molecule type" value="Genomic_DNA"/>
</dbReference>
<evidence type="ECO:0000313" key="2">
    <source>
        <dbReference type="EMBL" id="WOL06771.1"/>
    </source>
</evidence>
<evidence type="ECO:0000313" key="3">
    <source>
        <dbReference type="Proteomes" id="UP001327560"/>
    </source>
</evidence>
<name>A0AAQ3QBM8_9LILI</name>
<accession>A0AAQ3QBM8</accession>
<reference evidence="2 3" key="1">
    <citation type="submission" date="2023-10" db="EMBL/GenBank/DDBJ databases">
        <title>Chromosome-scale genome assembly provides insights into flower coloration mechanisms of Canna indica.</title>
        <authorList>
            <person name="Li C."/>
        </authorList>
    </citation>
    <scope>NUCLEOTIDE SEQUENCE [LARGE SCALE GENOMIC DNA]</scope>
    <source>
        <tissue evidence="2">Flower</tissue>
    </source>
</reference>
<dbReference type="Proteomes" id="UP001327560">
    <property type="component" value="Chromosome 5"/>
</dbReference>
<protein>
    <submittedName>
        <fullName evidence="2">Uncharacterized protein</fullName>
    </submittedName>
</protein>
<evidence type="ECO:0000256" key="1">
    <source>
        <dbReference type="SAM" id="SignalP"/>
    </source>
</evidence>
<proteinExistence type="predicted"/>
<keyword evidence="3" id="KW-1185">Reference proteome</keyword>
<keyword evidence="1" id="KW-0732">Signal</keyword>
<feature type="signal peptide" evidence="1">
    <location>
        <begin position="1"/>
        <end position="20"/>
    </location>
</feature>
<feature type="chain" id="PRO_5042997438" evidence="1">
    <location>
        <begin position="21"/>
        <end position="79"/>
    </location>
</feature>
<organism evidence="2 3">
    <name type="scientific">Canna indica</name>
    <name type="common">Indian-shot</name>
    <dbReference type="NCBI Taxonomy" id="4628"/>
    <lineage>
        <taxon>Eukaryota</taxon>
        <taxon>Viridiplantae</taxon>
        <taxon>Streptophyta</taxon>
        <taxon>Embryophyta</taxon>
        <taxon>Tracheophyta</taxon>
        <taxon>Spermatophyta</taxon>
        <taxon>Magnoliopsida</taxon>
        <taxon>Liliopsida</taxon>
        <taxon>Zingiberales</taxon>
        <taxon>Cannaceae</taxon>
        <taxon>Canna</taxon>
    </lineage>
</organism>
<gene>
    <name evidence="2" type="ORF">Cni_G15505</name>
</gene>